<dbReference type="Proteomes" id="UP000057737">
    <property type="component" value="Unassembled WGS sequence"/>
</dbReference>
<evidence type="ECO:0000256" key="1">
    <source>
        <dbReference type="SAM" id="Phobius"/>
    </source>
</evidence>
<keyword evidence="3" id="KW-1185">Reference proteome</keyword>
<keyword evidence="1" id="KW-1133">Transmembrane helix</keyword>
<gene>
    <name evidence="2" type="ORF">AS156_01985</name>
</gene>
<reference evidence="2 3" key="1">
    <citation type="submission" date="2015-11" db="EMBL/GenBank/DDBJ databases">
        <title>Draft Genome Sequence of the Strain BR 10303 (Bradyrhizobium sp.) isolated from nodules of Centrolobium paraense.</title>
        <authorList>
            <person name="Zelli J.E."/>
            <person name="Simoes-Araujo J.L."/>
            <person name="Barauna A.C."/>
            <person name="Silva K."/>
        </authorList>
    </citation>
    <scope>NUCLEOTIDE SEQUENCE [LARGE SCALE GENOMIC DNA]</scope>
    <source>
        <strain evidence="2 3">BR 10303</strain>
    </source>
</reference>
<feature type="transmembrane region" description="Helical" evidence="1">
    <location>
        <begin position="12"/>
        <end position="44"/>
    </location>
</feature>
<protein>
    <submittedName>
        <fullName evidence="2">Uncharacterized protein</fullName>
    </submittedName>
</protein>
<evidence type="ECO:0000313" key="2">
    <source>
        <dbReference type="EMBL" id="KWV44773.1"/>
    </source>
</evidence>
<sequence>MGVVVMVVVVTAMLVMLMIMAMAMAMIIAVMMVVMIMMVIMAVIMRMAVDMIAPGMAMRLYLGVRMLRIGAAFGIERRFDFDDAGAEPLHHRLDHMIPADAQALRHDLRRQMTVAEMPGDPDQMMRIAAADLDERLRSGDHLDQAAVLQHQRIAATQRCGVLEIEQEFESARPGHRHPPPVPIVEIEHDGVGRCVLPAVKSQNLGRADH</sequence>
<dbReference type="EMBL" id="LNCU01000127">
    <property type="protein sequence ID" value="KWV44773.1"/>
    <property type="molecule type" value="Genomic_DNA"/>
</dbReference>
<keyword evidence="1" id="KW-0812">Transmembrane</keyword>
<accession>A0A109J9F6</accession>
<keyword evidence="1" id="KW-0472">Membrane</keyword>
<dbReference type="AlphaFoldDB" id="A0A109J9F6"/>
<comment type="caution">
    <text evidence="2">The sequence shown here is derived from an EMBL/GenBank/DDBJ whole genome shotgun (WGS) entry which is preliminary data.</text>
</comment>
<dbReference type="AntiFam" id="ANF00221">
    <property type="entry name" value="Shadow ORF (opposite ureE)"/>
</dbReference>
<evidence type="ECO:0000313" key="3">
    <source>
        <dbReference type="Proteomes" id="UP000057737"/>
    </source>
</evidence>
<proteinExistence type="predicted"/>
<organism evidence="2 3">
    <name type="scientific">Bradyrhizobium macuxiense</name>
    <dbReference type="NCBI Taxonomy" id="1755647"/>
    <lineage>
        <taxon>Bacteria</taxon>
        <taxon>Pseudomonadati</taxon>
        <taxon>Pseudomonadota</taxon>
        <taxon>Alphaproteobacteria</taxon>
        <taxon>Hyphomicrobiales</taxon>
        <taxon>Nitrobacteraceae</taxon>
        <taxon>Bradyrhizobium</taxon>
    </lineage>
</organism>
<name>A0A109J9F6_9BRAD</name>